<dbReference type="OrthoDB" id="5829487at2759"/>
<evidence type="ECO:0000256" key="1">
    <source>
        <dbReference type="SAM" id="MobiDB-lite"/>
    </source>
</evidence>
<keyword evidence="2" id="KW-0812">Transmembrane</keyword>
<keyword evidence="2" id="KW-0472">Membrane</keyword>
<dbReference type="Proteomes" id="UP000494206">
    <property type="component" value="Unassembled WGS sequence"/>
</dbReference>
<accession>A0A8S1F1Q5</accession>
<evidence type="ECO:0000313" key="3">
    <source>
        <dbReference type="EMBL" id="CAB3406283.1"/>
    </source>
</evidence>
<evidence type="ECO:0000313" key="4">
    <source>
        <dbReference type="EMBL" id="CAB3406285.1"/>
    </source>
</evidence>
<sequence length="195" mass="21747">MFINSAPNRSIKRGSVKSQALKLSEKLAQRTESRLNTEKDEEMMSQQSCSNRHSFSQPPPPGAAFAEVKVQPSFVTPTPLLIYPMVDNRCESRIGEYAMPIYYAMPPPQPPPMFLPFGATPASTSKAVEAPMMMMHSFEVPPPPQKLMRRKMATSRKKSWCSRICCAGLAQLLWTIVCIISFGIIASLILALCYM</sequence>
<feature type="transmembrane region" description="Helical" evidence="2">
    <location>
        <begin position="172"/>
        <end position="194"/>
    </location>
</feature>
<feature type="region of interest" description="Disordered" evidence="1">
    <location>
        <begin position="1"/>
        <end position="60"/>
    </location>
</feature>
<dbReference type="AlphaFoldDB" id="A0A8S1F1Q5"/>
<dbReference type="EMBL" id="CADEPM010000005">
    <property type="protein sequence ID" value="CAB3406283.1"/>
    <property type="molecule type" value="Genomic_DNA"/>
</dbReference>
<organism evidence="4 5">
    <name type="scientific">Caenorhabditis bovis</name>
    <dbReference type="NCBI Taxonomy" id="2654633"/>
    <lineage>
        <taxon>Eukaryota</taxon>
        <taxon>Metazoa</taxon>
        <taxon>Ecdysozoa</taxon>
        <taxon>Nematoda</taxon>
        <taxon>Chromadorea</taxon>
        <taxon>Rhabditida</taxon>
        <taxon>Rhabditina</taxon>
        <taxon>Rhabditomorpha</taxon>
        <taxon>Rhabditoidea</taxon>
        <taxon>Rhabditidae</taxon>
        <taxon>Peloderinae</taxon>
        <taxon>Caenorhabditis</taxon>
    </lineage>
</organism>
<gene>
    <name evidence="3" type="ORF">CBOVIS_LOCUS8375</name>
    <name evidence="4" type="ORF">CBOVIS_LOCUS8377</name>
</gene>
<dbReference type="EMBL" id="CADEPM010000005">
    <property type="protein sequence ID" value="CAB3406285.1"/>
    <property type="molecule type" value="Genomic_DNA"/>
</dbReference>
<reference evidence="4 5" key="1">
    <citation type="submission" date="2020-04" db="EMBL/GenBank/DDBJ databases">
        <authorList>
            <person name="Laetsch R D."/>
            <person name="Stevens L."/>
            <person name="Kumar S."/>
            <person name="Blaxter L. M."/>
        </authorList>
    </citation>
    <scope>NUCLEOTIDE SEQUENCE [LARGE SCALE GENOMIC DNA]</scope>
</reference>
<feature type="compositionally biased region" description="Basic and acidic residues" evidence="1">
    <location>
        <begin position="23"/>
        <end position="38"/>
    </location>
</feature>
<name>A0A8S1F1Q5_9PELO</name>
<keyword evidence="2" id="KW-1133">Transmembrane helix</keyword>
<protein>
    <submittedName>
        <fullName evidence="4">Uncharacterized protein</fullName>
    </submittedName>
</protein>
<feature type="compositionally biased region" description="Polar residues" evidence="1">
    <location>
        <begin position="44"/>
        <end position="56"/>
    </location>
</feature>
<evidence type="ECO:0000256" key="2">
    <source>
        <dbReference type="SAM" id="Phobius"/>
    </source>
</evidence>
<comment type="caution">
    <text evidence="4">The sequence shown here is derived from an EMBL/GenBank/DDBJ whole genome shotgun (WGS) entry which is preliminary data.</text>
</comment>
<keyword evidence="5" id="KW-1185">Reference proteome</keyword>
<proteinExistence type="predicted"/>
<evidence type="ECO:0000313" key="5">
    <source>
        <dbReference type="Proteomes" id="UP000494206"/>
    </source>
</evidence>